<sequence>MKTSRPTSALVLTSTKRFGVGLAATGLAFSLTACNDDKGDGSAEGTKDSGSDSGSLAPAEAVQAAARGFESESYAATLTMDLNGSPFMDGSMEFVDDKNNKSDTKIMMSAIVDNMDTSDMSAEEQQMMDEMMGGLFQDVESSTVMVDGEVYMQMSADEAWVHMTAEEMDALMAQAGAEQKQVDIAGDANAILEELDDVEEVGDNEYEGTLKAGGEATGDLFTALGEVSASDTVVTVKLDDQDRLDELSFAIDMTSEQAGVLKSDFTIDVTEWGGDYDIQAPSGETKSWEEYQQEMMDTMGQ</sequence>
<dbReference type="Gene3D" id="2.50.20.20">
    <property type="match status" value="1"/>
</dbReference>
<proteinExistence type="predicted"/>
<evidence type="ECO:0000313" key="3">
    <source>
        <dbReference type="Proteomes" id="UP001595823"/>
    </source>
</evidence>
<evidence type="ECO:0008006" key="4">
    <source>
        <dbReference type="Google" id="ProtNLM"/>
    </source>
</evidence>
<accession>A0ABV8TWF0</accession>
<dbReference type="PROSITE" id="PS51257">
    <property type="entry name" value="PROKAR_LIPOPROTEIN"/>
    <property type="match status" value="1"/>
</dbReference>
<organism evidence="2 3">
    <name type="scientific">Salininema proteolyticum</name>
    <dbReference type="NCBI Taxonomy" id="1607685"/>
    <lineage>
        <taxon>Bacteria</taxon>
        <taxon>Bacillati</taxon>
        <taxon>Actinomycetota</taxon>
        <taxon>Actinomycetes</taxon>
        <taxon>Glycomycetales</taxon>
        <taxon>Glycomycetaceae</taxon>
        <taxon>Salininema</taxon>
    </lineage>
</organism>
<dbReference type="RefSeq" id="WP_380619011.1">
    <property type="nucleotide sequence ID" value="NZ_JBHSDK010000010.1"/>
</dbReference>
<evidence type="ECO:0000313" key="2">
    <source>
        <dbReference type="EMBL" id="MFC4334881.1"/>
    </source>
</evidence>
<protein>
    <recommendedName>
        <fullName evidence="4">Lipoprotein</fullName>
    </recommendedName>
</protein>
<dbReference type="Proteomes" id="UP001595823">
    <property type="component" value="Unassembled WGS sequence"/>
</dbReference>
<feature type="compositionally biased region" description="Basic and acidic residues" evidence="1">
    <location>
        <begin position="36"/>
        <end position="50"/>
    </location>
</feature>
<keyword evidence="3" id="KW-1185">Reference proteome</keyword>
<name>A0ABV8TWF0_9ACTN</name>
<gene>
    <name evidence="2" type="ORF">ACFPET_06685</name>
</gene>
<reference evidence="3" key="1">
    <citation type="journal article" date="2019" name="Int. J. Syst. Evol. Microbiol.">
        <title>The Global Catalogue of Microorganisms (GCM) 10K type strain sequencing project: providing services to taxonomists for standard genome sequencing and annotation.</title>
        <authorList>
            <consortium name="The Broad Institute Genomics Platform"/>
            <consortium name="The Broad Institute Genome Sequencing Center for Infectious Disease"/>
            <person name="Wu L."/>
            <person name="Ma J."/>
        </authorList>
    </citation>
    <scope>NUCLEOTIDE SEQUENCE [LARGE SCALE GENOMIC DNA]</scope>
    <source>
        <strain evidence="3">IBRC-M 10908</strain>
    </source>
</reference>
<dbReference type="EMBL" id="JBHSDK010000010">
    <property type="protein sequence ID" value="MFC4334881.1"/>
    <property type="molecule type" value="Genomic_DNA"/>
</dbReference>
<feature type="region of interest" description="Disordered" evidence="1">
    <location>
        <begin position="36"/>
        <end position="59"/>
    </location>
</feature>
<evidence type="ECO:0000256" key="1">
    <source>
        <dbReference type="SAM" id="MobiDB-lite"/>
    </source>
</evidence>
<comment type="caution">
    <text evidence="2">The sequence shown here is derived from an EMBL/GenBank/DDBJ whole genome shotgun (WGS) entry which is preliminary data.</text>
</comment>